<evidence type="ECO:0000259" key="2">
    <source>
        <dbReference type="PROSITE" id="PS50110"/>
    </source>
</evidence>
<dbReference type="EMBL" id="SMTL01000009">
    <property type="protein sequence ID" value="TDK29876.1"/>
    <property type="molecule type" value="Genomic_DNA"/>
</dbReference>
<dbReference type="SUPFAM" id="SSF52172">
    <property type="entry name" value="CheY-like"/>
    <property type="match status" value="1"/>
</dbReference>
<dbReference type="AlphaFoldDB" id="A0A4R5U6I6"/>
<dbReference type="Proteomes" id="UP000295238">
    <property type="component" value="Unassembled WGS sequence"/>
</dbReference>
<protein>
    <submittedName>
        <fullName evidence="3">Response regulator</fullName>
    </submittedName>
</protein>
<dbReference type="InterPro" id="IPR011006">
    <property type="entry name" value="CheY-like_superfamily"/>
</dbReference>
<feature type="domain" description="Response regulatory" evidence="2">
    <location>
        <begin position="33"/>
        <end position="102"/>
    </location>
</feature>
<evidence type="ECO:0000256" key="1">
    <source>
        <dbReference type="PROSITE-ProRule" id="PRU00169"/>
    </source>
</evidence>
<dbReference type="PROSITE" id="PS50110">
    <property type="entry name" value="RESPONSE_REGULATORY"/>
    <property type="match status" value="1"/>
</dbReference>
<dbReference type="InterPro" id="IPR001789">
    <property type="entry name" value="Sig_transdc_resp-reg_receiver"/>
</dbReference>
<sequence length="102" mass="10901">MDIHYDPGGLAALFPPISQVSCKTTELGSFKPRLLVLEDDGLIRLDLIDMLCDQGYAIDEASTADEALQVLGATADFAAVLTAIHMRGTMNGLSLANVAHER</sequence>
<proteinExistence type="predicted"/>
<dbReference type="RefSeq" id="WP_133318342.1">
    <property type="nucleotide sequence ID" value="NZ_SMTL01000009.1"/>
</dbReference>
<organism evidence="3 4">
    <name type="scientific">Rhizobium deserti</name>
    <dbReference type="NCBI Taxonomy" id="2547961"/>
    <lineage>
        <taxon>Bacteria</taxon>
        <taxon>Pseudomonadati</taxon>
        <taxon>Pseudomonadota</taxon>
        <taxon>Alphaproteobacteria</taxon>
        <taxon>Hyphomicrobiales</taxon>
        <taxon>Rhizobiaceae</taxon>
        <taxon>Rhizobium/Agrobacterium group</taxon>
        <taxon>Rhizobium</taxon>
    </lineage>
</organism>
<keyword evidence="4" id="KW-1185">Reference proteome</keyword>
<dbReference type="OrthoDB" id="9784719at2"/>
<name>A0A4R5U6I6_9HYPH</name>
<gene>
    <name evidence="3" type="ORF">E2F50_22025</name>
</gene>
<comment type="caution">
    <text evidence="3">The sequence shown here is derived from an EMBL/GenBank/DDBJ whole genome shotgun (WGS) entry which is preliminary data.</text>
</comment>
<accession>A0A4R5U6I6</accession>
<dbReference type="Gene3D" id="3.40.50.2300">
    <property type="match status" value="1"/>
</dbReference>
<evidence type="ECO:0000313" key="4">
    <source>
        <dbReference type="Proteomes" id="UP000295238"/>
    </source>
</evidence>
<evidence type="ECO:0000313" key="3">
    <source>
        <dbReference type="EMBL" id="TDK29876.1"/>
    </source>
</evidence>
<reference evidence="3 4" key="1">
    <citation type="submission" date="2019-03" db="EMBL/GenBank/DDBJ databases">
        <title>Rhizobium sp. nov., an bacterium isolated from biocrust in Mu Us Desert.</title>
        <authorList>
            <person name="Lixiong L."/>
        </authorList>
    </citation>
    <scope>NUCLEOTIDE SEQUENCE [LARGE SCALE GENOMIC DNA]</scope>
    <source>
        <strain evidence="3 4">SPY-1</strain>
    </source>
</reference>
<comment type="caution">
    <text evidence="1">Lacks conserved residue(s) required for the propagation of feature annotation.</text>
</comment>
<dbReference type="GO" id="GO:0000160">
    <property type="term" value="P:phosphorelay signal transduction system"/>
    <property type="evidence" value="ECO:0007669"/>
    <property type="project" value="InterPro"/>
</dbReference>